<feature type="chain" id="PRO_5032902789" evidence="1">
    <location>
        <begin position="19"/>
        <end position="139"/>
    </location>
</feature>
<reference evidence="2" key="1">
    <citation type="submission" date="2021-02" db="EMBL/GenBank/DDBJ databases">
        <authorList>
            <person name="Dougan E. K."/>
            <person name="Rhodes N."/>
            <person name="Thang M."/>
            <person name="Chan C."/>
        </authorList>
    </citation>
    <scope>NUCLEOTIDE SEQUENCE</scope>
</reference>
<feature type="signal peptide" evidence="1">
    <location>
        <begin position="1"/>
        <end position="18"/>
    </location>
</feature>
<protein>
    <submittedName>
        <fullName evidence="2">RHM1 protein</fullName>
    </submittedName>
</protein>
<organism evidence="2 3">
    <name type="scientific">Symbiodinium pilosum</name>
    <name type="common">Dinoflagellate</name>
    <dbReference type="NCBI Taxonomy" id="2952"/>
    <lineage>
        <taxon>Eukaryota</taxon>
        <taxon>Sar</taxon>
        <taxon>Alveolata</taxon>
        <taxon>Dinophyceae</taxon>
        <taxon>Suessiales</taxon>
        <taxon>Symbiodiniaceae</taxon>
        <taxon>Symbiodinium</taxon>
    </lineage>
</organism>
<dbReference type="EMBL" id="CAJNIZ010010680">
    <property type="protein sequence ID" value="CAE7304715.1"/>
    <property type="molecule type" value="Genomic_DNA"/>
</dbReference>
<keyword evidence="3" id="KW-1185">Reference proteome</keyword>
<name>A0A812NGL2_SYMPI</name>
<keyword evidence="1" id="KW-0732">Signal</keyword>
<comment type="caution">
    <text evidence="2">The sequence shown here is derived from an EMBL/GenBank/DDBJ whole genome shotgun (WGS) entry which is preliminary data.</text>
</comment>
<evidence type="ECO:0000256" key="1">
    <source>
        <dbReference type="SAM" id="SignalP"/>
    </source>
</evidence>
<accession>A0A812NGL2</accession>
<gene>
    <name evidence="2" type="primary">RHM1</name>
    <name evidence="2" type="ORF">SPIL2461_LOCUS6888</name>
</gene>
<dbReference type="AlphaFoldDB" id="A0A812NGL2"/>
<dbReference type="Proteomes" id="UP000649617">
    <property type="component" value="Unassembled WGS sequence"/>
</dbReference>
<proteinExistence type="predicted"/>
<sequence length="139" mass="16236">MAPFVLVALLVDDTLTSTAEENWFYAHQHIEELSAIMTRWTGERTIHCIDLFGYSGSVAKYWRDQKYEAYQYDIKFNVWAFKRFMAPLSSVATWLQLLESHGRKVFWVLEQPANSWLFKLNFMLALGTGAFIVNTWKLG</sequence>
<evidence type="ECO:0000313" key="2">
    <source>
        <dbReference type="EMBL" id="CAE7304715.1"/>
    </source>
</evidence>
<evidence type="ECO:0000313" key="3">
    <source>
        <dbReference type="Proteomes" id="UP000649617"/>
    </source>
</evidence>